<dbReference type="InterPro" id="IPR014710">
    <property type="entry name" value="RmlC-like_jellyroll"/>
</dbReference>
<accession>A0ABU3RVB5</accession>
<reference evidence="2 3" key="1">
    <citation type="submission" date="2023-09" db="EMBL/GenBank/DDBJ databases">
        <title>Microbacterium fusihabitans sp. nov., Microbacterium phycihabitans sp. nov., and Microbacterium cervinum sp. nov., isolated from dried seaweeds of beach.</title>
        <authorList>
            <person name="Lee S.D."/>
        </authorList>
    </citation>
    <scope>NUCLEOTIDE SEQUENCE [LARGE SCALE GENOMIC DNA]</scope>
    <source>
        <strain evidence="2 3">KSW2-21</strain>
    </source>
</reference>
<feature type="domain" description="(S)-ureidoglycine aminohydrolase cupin" evidence="1">
    <location>
        <begin position="46"/>
        <end position="115"/>
    </location>
</feature>
<comment type="caution">
    <text evidence="2">The sequence shown here is derived from an EMBL/GenBank/DDBJ whole genome shotgun (WGS) entry which is preliminary data.</text>
</comment>
<name>A0ABU3RVB5_9MICO</name>
<dbReference type="PANTHER" id="PTHR40943">
    <property type="entry name" value="CYTOPLASMIC PROTEIN-RELATED"/>
    <property type="match status" value="1"/>
</dbReference>
<evidence type="ECO:0000313" key="3">
    <source>
        <dbReference type="Proteomes" id="UP001256673"/>
    </source>
</evidence>
<proteinExistence type="predicted"/>
<sequence>MREDRPVAVTQSLDTAVTLDQVDASQMVRGEPRAGSAVLTTIAGAEVGVWEMTAGAMTDIEVDEVFVVVEGDAELTVLVDGRPSESYALSPGSVCRLTAGTTTLWEVPRRLRKVYLSPSSPPIA</sequence>
<evidence type="ECO:0000259" key="1">
    <source>
        <dbReference type="Pfam" id="PF05899"/>
    </source>
</evidence>
<dbReference type="PANTHER" id="PTHR40943:SF1">
    <property type="entry name" value="CYTOPLASMIC PROTEIN"/>
    <property type="match status" value="1"/>
</dbReference>
<dbReference type="SUPFAM" id="SSF51182">
    <property type="entry name" value="RmlC-like cupins"/>
    <property type="match status" value="1"/>
</dbReference>
<dbReference type="EMBL" id="JAWDIU010000001">
    <property type="protein sequence ID" value="MDU0326393.1"/>
    <property type="molecule type" value="Genomic_DNA"/>
</dbReference>
<organism evidence="2 3">
    <name type="scientific">Microbacterium algihabitans</name>
    <dbReference type="NCBI Taxonomy" id="3075992"/>
    <lineage>
        <taxon>Bacteria</taxon>
        <taxon>Bacillati</taxon>
        <taxon>Actinomycetota</taxon>
        <taxon>Actinomycetes</taxon>
        <taxon>Micrococcales</taxon>
        <taxon>Microbacteriaceae</taxon>
        <taxon>Microbacterium</taxon>
    </lineage>
</organism>
<dbReference type="Proteomes" id="UP001256673">
    <property type="component" value="Unassembled WGS sequence"/>
</dbReference>
<dbReference type="RefSeq" id="WP_316001000.1">
    <property type="nucleotide sequence ID" value="NZ_JAWDIU010000001.1"/>
</dbReference>
<dbReference type="InterPro" id="IPR008579">
    <property type="entry name" value="UGlyAH_Cupin_dom"/>
</dbReference>
<gene>
    <name evidence="2" type="ORF">RWH43_06430</name>
</gene>
<evidence type="ECO:0000313" key="2">
    <source>
        <dbReference type="EMBL" id="MDU0326393.1"/>
    </source>
</evidence>
<dbReference type="Pfam" id="PF05899">
    <property type="entry name" value="Cupin_3"/>
    <property type="match status" value="1"/>
</dbReference>
<dbReference type="InterPro" id="IPR011051">
    <property type="entry name" value="RmlC_Cupin_sf"/>
</dbReference>
<keyword evidence="3" id="KW-1185">Reference proteome</keyword>
<protein>
    <submittedName>
        <fullName evidence="2">Cupin domain-containing protein</fullName>
    </submittedName>
</protein>
<dbReference type="Gene3D" id="2.60.120.10">
    <property type="entry name" value="Jelly Rolls"/>
    <property type="match status" value="1"/>
</dbReference>